<keyword evidence="4" id="KW-0552">Olfaction</keyword>
<dbReference type="GO" id="GO:0005549">
    <property type="term" value="F:odorant binding"/>
    <property type="evidence" value="ECO:0007669"/>
    <property type="project" value="InterPro"/>
</dbReference>
<dbReference type="Pfam" id="PF02949">
    <property type="entry name" value="7tm_6"/>
    <property type="match status" value="1"/>
</dbReference>
<keyword evidence="7" id="KW-0675">Receptor</keyword>
<reference evidence="12" key="1">
    <citation type="submission" date="2025-08" db="UniProtKB">
        <authorList>
            <consortium name="RefSeq"/>
        </authorList>
    </citation>
    <scope>IDENTIFICATION</scope>
</reference>
<dbReference type="KEGG" id="tnl:113495192"/>
<evidence type="ECO:0000313" key="11">
    <source>
        <dbReference type="Proteomes" id="UP000322000"/>
    </source>
</evidence>
<evidence type="ECO:0000256" key="1">
    <source>
        <dbReference type="ARBA" id="ARBA00004141"/>
    </source>
</evidence>
<protein>
    <submittedName>
        <fullName evidence="12">Uncharacterized protein LOC113495192</fullName>
    </submittedName>
</protein>
<dbReference type="OrthoDB" id="545063at2759"/>
<dbReference type="PANTHER" id="PTHR21137:SF40">
    <property type="entry name" value="ODORANT RECEPTOR 56A"/>
    <property type="match status" value="1"/>
</dbReference>
<keyword evidence="8" id="KW-0807">Transducer</keyword>
<accession>A0A7E5VN59</accession>
<feature type="transmembrane region" description="Helical" evidence="10">
    <location>
        <begin position="272"/>
        <end position="293"/>
    </location>
</feature>
<evidence type="ECO:0000256" key="2">
    <source>
        <dbReference type="ARBA" id="ARBA00022606"/>
    </source>
</evidence>
<keyword evidence="2" id="KW-0716">Sensory transduction</keyword>
<proteinExistence type="predicted"/>
<keyword evidence="11" id="KW-1185">Reference proteome</keyword>
<dbReference type="Proteomes" id="UP000322000">
    <property type="component" value="Chromosome 6"/>
</dbReference>
<keyword evidence="5 10" id="KW-1133">Transmembrane helix</keyword>
<dbReference type="RefSeq" id="XP_026729601.1">
    <property type="nucleotide sequence ID" value="XM_026873800.1"/>
</dbReference>
<evidence type="ECO:0000256" key="4">
    <source>
        <dbReference type="ARBA" id="ARBA00022725"/>
    </source>
</evidence>
<name>A0A7E5VN59_TRINI</name>
<evidence type="ECO:0000256" key="7">
    <source>
        <dbReference type="ARBA" id="ARBA00023170"/>
    </source>
</evidence>
<evidence type="ECO:0000256" key="9">
    <source>
        <dbReference type="SAM" id="MobiDB-lite"/>
    </source>
</evidence>
<evidence type="ECO:0000256" key="8">
    <source>
        <dbReference type="ARBA" id="ARBA00023224"/>
    </source>
</evidence>
<dbReference type="PANTHER" id="PTHR21137">
    <property type="entry name" value="ODORANT RECEPTOR"/>
    <property type="match status" value="1"/>
</dbReference>
<organism evidence="11 12">
    <name type="scientific">Trichoplusia ni</name>
    <name type="common">Cabbage looper</name>
    <dbReference type="NCBI Taxonomy" id="7111"/>
    <lineage>
        <taxon>Eukaryota</taxon>
        <taxon>Metazoa</taxon>
        <taxon>Ecdysozoa</taxon>
        <taxon>Arthropoda</taxon>
        <taxon>Hexapoda</taxon>
        <taxon>Insecta</taxon>
        <taxon>Pterygota</taxon>
        <taxon>Neoptera</taxon>
        <taxon>Endopterygota</taxon>
        <taxon>Lepidoptera</taxon>
        <taxon>Glossata</taxon>
        <taxon>Ditrysia</taxon>
        <taxon>Noctuoidea</taxon>
        <taxon>Noctuidae</taxon>
        <taxon>Plusiinae</taxon>
        <taxon>Trichoplusia</taxon>
    </lineage>
</organism>
<dbReference type="GO" id="GO:0007165">
    <property type="term" value="P:signal transduction"/>
    <property type="evidence" value="ECO:0007669"/>
    <property type="project" value="UniProtKB-KW"/>
</dbReference>
<dbReference type="InParanoid" id="A0A7E5VN59"/>
<dbReference type="InterPro" id="IPR004117">
    <property type="entry name" value="7tm6_olfct_rcpt"/>
</dbReference>
<gene>
    <name evidence="12" type="primary">LOC113495192</name>
</gene>
<dbReference type="GO" id="GO:0004984">
    <property type="term" value="F:olfactory receptor activity"/>
    <property type="evidence" value="ECO:0007669"/>
    <property type="project" value="InterPro"/>
</dbReference>
<evidence type="ECO:0000313" key="12">
    <source>
        <dbReference type="RefSeq" id="XP_026729601.1"/>
    </source>
</evidence>
<evidence type="ECO:0000256" key="6">
    <source>
        <dbReference type="ARBA" id="ARBA00023136"/>
    </source>
</evidence>
<evidence type="ECO:0000256" key="3">
    <source>
        <dbReference type="ARBA" id="ARBA00022692"/>
    </source>
</evidence>
<feature type="transmembrane region" description="Helical" evidence="10">
    <location>
        <begin position="35"/>
        <end position="52"/>
    </location>
</feature>
<dbReference type="GeneID" id="113495192"/>
<keyword evidence="6 10" id="KW-0472">Membrane</keyword>
<sequence>MKALFKNLENPDRPFLGPNYWILQMMGLLLPKNKFAKILYIIIHEIVSFFVLTQYMELYVIRSDLDLVLTNLKISMLSVVCIVKSNTFVLWQTKWREVLDYVTAADKFERETKDPMRRNVINSYTKYCRRLTYFYWALVFTTFWTTTLTPLMRYLSSSNFRENLRNGTENFPHIFSSWMPIDKYHSPGCWITVVWHTVLCAYGAGIMAAYDTCIVVTMVFFGGKLDLLRDRCKEMFGEYGSSINNKEFEDSVRQLHKIHVMLIKYSRLFNSLLSPVMFFYMVMCSLMLCASAYQLTSAQNAAQKLLMAEYLIFGIAQLFVFCWHSNDVLVKSENMALGPYESVWFTSRSRQQADVLLLSGQLRITNIFTAGPFANLTLPTFINILKGAYSYYTLLRNNEHVGCHIDDVCVNNLSYADDMVLLSASYNNAFRMLLGLPRYCSASGMFADAHVDGFSAIMRKRIASMVSRVRASTNSILNMIAYRFCDSTVITVSASVNSSTAMENQNPPERVVPVQYGRGSRAFRQFKNPPQPHMCIQDTIKDTTEKLYINVLGWQKIANPKQYSDPIPLYGGMQVPQNYGPNSGRPPMVVFAVMVNPDILKANGKNATSPTDREALVSLLCDFVEAMNPGLTLTRNPVILKDRDLAGELKDVWLAVQNKREREKGMNQDVMYKVYDIDGIGEDNGVEDDSSSNKHGSSPNRGPNGDKKTVKSSKQILLNAGQKSEFDSGMNNCQINQSHANRDSKCGISAPDTTYCTPVYGQIVSTRENHNQINDIHQKFSSNEMKPSSSFRKDWNPVHGKTTEGWDEFSKRNISSIKNDEKKRCVKNDKTKISNGKSHYDFFPYFDNKSANETEISQADNADIEQNSNDENSKIIIDPMQKLVLHSTDKNICDNNTSALSSISP</sequence>
<feature type="transmembrane region" description="Helical" evidence="10">
    <location>
        <begin position="133"/>
        <end position="155"/>
    </location>
</feature>
<evidence type="ECO:0000256" key="10">
    <source>
        <dbReference type="SAM" id="Phobius"/>
    </source>
</evidence>
<keyword evidence="3 10" id="KW-0812">Transmembrane</keyword>
<evidence type="ECO:0000256" key="5">
    <source>
        <dbReference type="ARBA" id="ARBA00022989"/>
    </source>
</evidence>
<feature type="region of interest" description="Disordered" evidence="9">
    <location>
        <begin position="682"/>
        <end position="712"/>
    </location>
</feature>
<dbReference type="GO" id="GO:0005886">
    <property type="term" value="C:plasma membrane"/>
    <property type="evidence" value="ECO:0007669"/>
    <property type="project" value="TreeGrafter"/>
</dbReference>
<feature type="transmembrane region" description="Helical" evidence="10">
    <location>
        <begin position="193"/>
        <end position="221"/>
    </location>
</feature>
<dbReference type="CTD" id="100127042"/>
<dbReference type="AlphaFoldDB" id="A0A7E5VN59"/>
<comment type="subcellular location">
    <subcellularLocation>
        <location evidence="1">Membrane</location>
        <topology evidence="1">Multi-pass membrane protein</topology>
    </subcellularLocation>
</comment>